<feature type="transmembrane region" description="Helical" evidence="10">
    <location>
        <begin position="96"/>
        <end position="116"/>
    </location>
</feature>
<evidence type="ECO:0000256" key="3">
    <source>
        <dbReference type="ARBA" id="ARBA00022692"/>
    </source>
</evidence>
<dbReference type="SUPFAM" id="SSF54631">
    <property type="entry name" value="CBS-domain pair"/>
    <property type="match status" value="1"/>
</dbReference>
<keyword evidence="7" id="KW-0869">Chloride channel</keyword>
<dbReference type="InterPro" id="IPR046342">
    <property type="entry name" value="CBS_dom_sf"/>
</dbReference>
<evidence type="ECO:0000256" key="4">
    <source>
        <dbReference type="ARBA" id="ARBA00022989"/>
    </source>
</evidence>
<dbReference type="EMBL" id="QKYU01000025">
    <property type="protein sequence ID" value="PZW40082.1"/>
    <property type="molecule type" value="Genomic_DNA"/>
</dbReference>
<dbReference type="GO" id="GO:0034707">
    <property type="term" value="C:chloride channel complex"/>
    <property type="evidence" value="ECO:0007669"/>
    <property type="project" value="UniProtKB-KW"/>
</dbReference>
<evidence type="ECO:0000256" key="1">
    <source>
        <dbReference type="ARBA" id="ARBA00004141"/>
    </source>
</evidence>
<accession>A0A2W7I3Q9</accession>
<feature type="transmembrane region" description="Helical" evidence="10">
    <location>
        <begin position="40"/>
        <end position="67"/>
    </location>
</feature>
<keyword evidence="9" id="KW-0407">Ion channel</keyword>
<feature type="transmembrane region" description="Helical" evidence="10">
    <location>
        <begin position="190"/>
        <end position="215"/>
    </location>
</feature>
<dbReference type="AlphaFoldDB" id="A0A2W7I3Q9"/>
<proteinExistence type="predicted"/>
<dbReference type="CDD" id="cd00400">
    <property type="entry name" value="Voltage_gated_ClC"/>
    <property type="match status" value="1"/>
</dbReference>
<keyword evidence="8" id="KW-0868">Chloride</keyword>
<dbReference type="InterPro" id="IPR001807">
    <property type="entry name" value="ClC"/>
</dbReference>
<sequence>MTQPDSATTRAGNVPRRRPRALRRLRVIWRRRLSLARIRLWIRGAEVGLVLLATLSGAAAGLVAVAMGGAAKVLHEMLFGPDAEHGLSMLRNVEPWVLLSVPAAGGLLLGAMYMGLARWRPRTPIDPIEANALHGGRASLNDAVVVGAQNLVSNGFGASVGLEAAYAQAGAGIASRLGRAFGMRRGDLRLLVGCGTAGAIAAAFGAPITGAFYAFELVIGTYAIVALAPVMAAAVAGALVARAFGLAHMLAAPAGIAVPTPLDHGLALILGLACGLVAIGLMRGMSAAEWLVRRCVPWAPLRPAAGGLVVGSLALLGTGVLAAGHETLRFVLAIESPASALLMMLVLKTVAAAMSIGSGFRGGLFFASLLLGALLGKLFGMASGLVFGIGIDPMLYAVVGMSAFGAAVIGAPLAMAFLAFETTGDFAVAGPVLAAVAVSALCVRRLFGYSFATWRFHLRGEAIRGPHDVGWLRDLSVGRLMRRDLRSVRVSQTLDAFRRAYPLGSTQRVIVVDDADRYAGLVAVAEAHLAGPEVESLAPLLRHADQVLLPVMNAKEALALFQAAEAEALAVVDMRDRRRVIGLLSEAHVLRRYGEEIDKRRREEVGLP</sequence>
<evidence type="ECO:0000256" key="5">
    <source>
        <dbReference type="ARBA" id="ARBA00023065"/>
    </source>
</evidence>
<feature type="transmembrane region" description="Helical" evidence="10">
    <location>
        <begin position="363"/>
        <end position="387"/>
    </location>
</feature>
<feature type="transmembrane region" description="Helical" evidence="10">
    <location>
        <begin position="394"/>
        <end position="420"/>
    </location>
</feature>
<dbReference type="OrthoDB" id="9814803at2"/>
<dbReference type="Proteomes" id="UP000249688">
    <property type="component" value="Unassembled WGS sequence"/>
</dbReference>
<gene>
    <name evidence="11" type="ORF">C8P66_12551</name>
</gene>
<dbReference type="Gene3D" id="3.10.580.10">
    <property type="entry name" value="CBS-domain"/>
    <property type="match status" value="1"/>
</dbReference>
<keyword evidence="2" id="KW-0813">Transport</keyword>
<name>A0A2W7I3Q9_9PROT</name>
<feature type="transmembrane region" description="Helical" evidence="10">
    <location>
        <begin position="304"/>
        <end position="324"/>
    </location>
</feature>
<keyword evidence="6 10" id="KW-0472">Membrane</keyword>
<comment type="caution">
    <text evidence="11">The sequence shown here is derived from an EMBL/GenBank/DDBJ whole genome shotgun (WGS) entry which is preliminary data.</text>
</comment>
<evidence type="ECO:0000256" key="6">
    <source>
        <dbReference type="ARBA" id="ARBA00023136"/>
    </source>
</evidence>
<evidence type="ECO:0000313" key="12">
    <source>
        <dbReference type="Proteomes" id="UP000249688"/>
    </source>
</evidence>
<dbReference type="GO" id="GO:0005254">
    <property type="term" value="F:chloride channel activity"/>
    <property type="evidence" value="ECO:0007669"/>
    <property type="project" value="UniProtKB-KW"/>
</dbReference>
<organism evidence="11 12">
    <name type="scientific">Humitalea rosea</name>
    <dbReference type="NCBI Taxonomy" id="990373"/>
    <lineage>
        <taxon>Bacteria</taxon>
        <taxon>Pseudomonadati</taxon>
        <taxon>Pseudomonadota</taxon>
        <taxon>Alphaproteobacteria</taxon>
        <taxon>Acetobacterales</taxon>
        <taxon>Roseomonadaceae</taxon>
        <taxon>Humitalea</taxon>
    </lineage>
</organism>
<keyword evidence="3 10" id="KW-0812">Transmembrane</keyword>
<evidence type="ECO:0000313" key="11">
    <source>
        <dbReference type="EMBL" id="PZW40082.1"/>
    </source>
</evidence>
<comment type="subcellular location">
    <subcellularLocation>
        <location evidence="1">Membrane</location>
        <topology evidence="1">Multi-pass membrane protein</topology>
    </subcellularLocation>
</comment>
<dbReference type="Pfam" id="PF00654">
    <property type="entry name" value="Voltage_CLC"/>
    <property type="match status" value="1"/>
</dbReference>
<evidence type="ECO:0000256" key="8">
    <source>
        <dbReference type="ARBA" id="ARBA00023214"/>
    </source>
</evidence>
<feature type="transmembrane region" description="Helical" evidence="10">
    <location>
        <begin position="426"/>
        <end position="447"/>
    </location>
</feature>
<keyword evidence="5" id="KW-0406">Ion transport</keyword>
<evidence type="ECO:0000256" key="9">
    <source>
        <dbReference type="ARBA" id="ARBA00023303"/>
    </source>
</evidence>
<reference evidence="11 12" key="1">
    <citation type="submission" date="2018-06" db="EMBL/GenBank/DDBJ databases">
        <title>Genomic Encyclopedia of Archaeal and Bacterial Type Strains, Phase II (KMG-II): from individual species to whole genera.</title>
        <authorList>
            <person name="Goeker M."/>
        </authorList>
    </citation>
    <scope>NUCLEOTIDE SEQUENCE [LARGE SCALE GENOMIC DNA]</scope>
    <source>
        <strain evidence="11 12">DSM 24525</strain>
    </source>
</reference>
<dbReference type="PANTHER" id="PTHR43427">
    <property type="entry name" value="CHLORIDE CHANNEL PROTEIN CLC-E"/>
    <property type="match status" value="1"/>
</dbReference>
<feature type="transmembrane region" description="Helical" evidence="10">
    <location>
        <begin position="336"/>
        <end position="357"/>
    </location>
</feature>
<keyword evidence="12" id="KW-1185">Reference proteome</keyword>
<feature type="transmembrane region" description="Helical" evidence="10">
    <location>
        <begin position="265"/>
        <end position="284"/>
    </location>
</feature>
<evidence type="ECO:0000256" key="10">
    <source>
        <dbReference type="SAM" id="Phobius"/>
    </source>
</evidence>
<dbReference type="PRINTS" id="PR00762">
    <property type="entry name" value="CLCHANNEL"/>
</dbReference>
<dbReference type="SUPFAM" id="SSF81340">
    <property type="entry name" value="Clc chloride channel"/>
    <property type="match status" value="1"/>
</dbReference>
<evidence type="ECO:0000256" key="2">
    <source>
        <dbReference type="ARBA" id="ARBA00022448"/>
    </source>
</evidence>
<feature type="transmembrane region" description="Helical" evidence="10">
    <location>
        <begin position="221"/>
        <end position="244"/>
    </location>
</feature>
<dbReference type="Gene3D" id="1.10.3080.10">
    <property type="entry name" value="Clc chloride channel"/>
    <property type="match status" value="1"/>
</dbReference>
<dbReference type="InterPro" id="IPR014743">
    <property type="entry name" value="Cl-channel_core"/>
</dbReference>
<keyword evidence="4 10" id="KW-1133">Transmembrane helix</keyword>
<dbReference type="InterPro" id="IPR050368">
    <property type="entry name" value="ClC-type_chloride_channel"/>
</dbReference>
<protein>
    <submittedName>
        <fullName evidence="11">CIC family chloride channel protein</fullName>
    </submittedName>
</protein>
<dbReference type="RefSeq" id="WP_111399836.1">
    <property type="nucleotide sequence ID" value="NZ_QKYU01000025.1"/>
</dbReference>
<evidence type="ECO:0000256" key="7">
    <source>
        <dbReference type="ARBA" id="ARBA00023173"/>
    </source>
</evidence>
<dbReference type="PANTHER" id="PTHR43427:SF6">
    <property type="entry name" value="CHLORIDE CHANNEL PROTEIN CLC-E"/>
    <property type="match status" value="1"/>
</dbReference>